<evidence type="ECO:0000313" key="2">
    <source>
        <dbReference type="Proteomes" id="UP000324748"/>
    </source>
</evidence>
<keyword evidence="2" id="KW-1185">Reference proteome</keyword>
<reference evidence="1 2" key="1">
    <citation type="submission" date="2019-05" db="EMBL/GenBank/DDBJ databases">
        <title>Emergence of the Ug99 lineage of the wheat stem rust pathogen through somatic hybridization.</title>
        <authorList>
            <person name="Li F."/>
            <person name="Upadhyaya N.M."/>
            <person name="Sperschneider J."/>
            <person name="Matny O."/>
            <person name="Nguyen-Phuc H."/>
            <person name="Mago R."/>
            <person name="Raley C."/>
            <person name="Miller M.E."/>
            <person name="Silverstein K.A.T."/>
            <person name="Henningsen E."/>
            <person name="Hirsch C.D."/>
            <person name="Visser B."/>
            <person name="Pretorius Z.A."/>
            <person name="Steffenson B.J."/>
            <person name="Schwessinger B."/>
            <person name="Dodds P.N."/>
            <person name="Figueroa M."/>
        </authorList>
    </citation>
    <scope>NUCLEOTIDE SEQUENCE [LARGE SCALE GENOMIC DNA]</scope>
    <source>
        <strain evidence="1">21-0</strain>
    </source>
</reference>
<organism evidence="1 2">
    <name type="scientific">Puccinia graminis f. sp. tritici</name>
    <dbReference type="NCBI Taxonomy" id="56615"/>
    <lineage>
        <taxon>Eukaryota</taxon>
        <taxon>Fungi</taxon>
        <taxon>Dikarya</taxon>
        <taxon>Basidiomycota</taxon>
        <taxon>Pucciniomycotina</taxon>
        <taxon>Pucciniomycetes</taxon>
        <taxon>Pucciniales</taxon>
        <taxon>Pucciniaceae</taxon>
        <taxon>Puccinia</taxon>
    </lineage>
</organism>
<dbReference type="EMBL" id="VSWC01000144">
    <property type="protein sequence ID" value="KAA1078480.1"/>
    <property type="molecule type" value="Genomic_DNA"/>
</dbReference>
<gene>
    <name evidence="1" type="ORF">PGT21_035520</name>
</gene>
<dbReference type="OrthoDB" id="10566346at2759"/>
<dbReference type="AlphaFoldDB" id="A0A5B0MRC7"/>
<name>A0A5B0MRC7_PUCGR</name>
<proteinExistence type="predicted"/>
<accession>A0A5B0MRC7</accession>
<comment type="caution">
    <text evidence="1">The sequence shown here is derived from an EMBL/GenBank/DDBJ whole genome shotgun (WGS) entry which is preliminary data.</text>
</comment>
<dbReference type="Proteomes" id="UP000324748">
    <property type="component" value="Unassembled WGS sequence"/>
</dbReference>
<evidence type="ECO:0000313" key="1">
    <source>
        <dbReference type="EMBL" id="KAA1078480.1"/>
    </source>
</evidence>
<protein>
    <submittedName>
        <fullName evidence="1">Uncharacterized protein</fullName>
    </submittedName>
</protein>
<sequence>MDRHQSRSPARKGKKLRQIKWGNRIPPSVTCSALADVAEVQEHERLGLLAKLSGWAREPPCSPLEHGP</sequence>